<evidence type="ECO:0000256" key="1">
    <source>
        <dbReference type="ARBA" id="ARBA00023015"/>
    </source>
</evidence>
<dbReference type="EMBL" id="WBJX01000001">
    <property type="protein sequence ID" value="KAB1639419.1"/>
    <property type="molecule type" value="Genomic_DNA"/>
</dbReference>
<dbReference type="Proteomes" id="UP000490386">
    <property type="component" value="Unassembled WGS sequence"/>
</dbReference>
<dbReference type="OrthoDB" id="3864082at2"/>
<feature type="domain" description="HTH gntR-type" evidence="4">
    <location>
        <begin position="15"/>
        <end position="82"/>
    </location>
</feature>
<accession>A0A7J5B5G7</accession>
<keyword evidence="3" id="KW-0804">Transcription</keyword>
<proteinExistence type="predicted"/>
<dbReference type="PROSITE" id="PS50949">
    <property type="entry name" value="HTH_GNTR"/>
    <property type="match status" value="1"/>
</dbReference>
<dbReference type="SMART" id="SM00345">
    <property type="entry name" value="HTH_GNTR"/>
    <property type="match status" value="1"/>
</dbReference>
<evidence type="ECO:0000256" key="2">
    <source>
        <dbReference type="ARBA" id="ARBA00023125"/>
    </source>
</evidence>
<keyword evidence="2" id="KW-0238">DNA-binding</keyword>
<dbReference type="GO" id="GO:0003700">
    <property type="term" value="F:DNA-binding transcription factor activity"/>
    <property type="evidence" value="ECO:0007669"/>
    <property type="project" value="InterPro"/>
</dbReference>
<evidence type="ECO:0000313" key="5">
    <source>
        <dbReference type="EMBL" id="KAB1639419.1"/>
    </source>
</evidence>
<dbReference type="SMART" id="SM00895">
    <property type="entry name" value="FCD"/>
    <property type="match status" value="1"/>
</dbReference>
<evidence type="ECO:0000256" key="3">
    <source>
        <dbReference type="ARBA" id="ARBA00023163"/>
    </source>
</evidence>
<gene>
    <name evidence="5" type="ORF">F8O03_03535</name>
</gene>
<protein>
    <submittedName>
        <fullName evidence="5">GntR family transcriptional regulator</fullName>
    </submittedName>
</protein>
<dbReference type="PANTHER" id="PTHR43537">
    <property type="entry name" value="TRANSCRIPTIONAL REGULATOR, GNTR FAMILY"/>
    <property type="match status" value="1"/>
</dbReference>
<dbReference type="Pfam" id="PF07729">
    <property type="entry name" value="FCD"/>
    <property type="match status" value="1"/>
</dbReference>
<dbReference type="InterPro" id="IPR036390">
    <property type="entry name" value="WH_DNA-bd_sf"/>
</dbReference>
<dbReference type="PANTHER" id="PTHR43537:SF45">
    <property type="entry name" value="GNTR FAMILY REGULATORY PROTEIN"/>
    <property type="match status" value="1"/>
</dbReference>
<dbReference type="InterPro" id="IPR036388">
    <property type="entry name" value="WH-like_DNA-bd_sf"/>
</dbReference>
<dbReference type="InterPro" id="IPR008920">
    <property type="entry name" value="TF_FadR/GntR_C"/>
</dbReference>
<dbReference type="Pfam" id="PF00392">
    <property type="entry name" value="GntR"/>
    <property type="match status" value="1"/>
</dbReference>
<organism evidence="5 6">
    <name type="scientific">Pseudoclavibacter terrae</name>
    <dbReference type="NCBI Taxonomy" id="1530195"/>
    <lineage>
        <taxon>Bacteria</taxon>
        <taxon>Bacillati</taxon>
        <taxon>Actinomycetota</taxon>
        <taxon>Actinomycetes</taxon>
        <taxon>Micrococcales</taxon>
        <taxon>Microbacteriaceae</taxon>
        <taxon>Pseudoclavibacter</taxon>
    </lineage>
</organism>
<keyword evidence="6" id="KW-1185">Reference proteome</keyword>
<dbReference type="GO" id="GO:0003677">
    <property type="term" value="F:DNA binding"/>
    <property type="evidence" value="ECO:0007669"/>
    <property type="project" value="UniProtKB-KW"/>
</dbReference>
<keyword evidence="1" id="KW-0805">Transcription regulation</keyword>
<dbReference type="InterPro" id="IPR000524">
    <property type="entry name" value="Tscrpt_reg_HTH_GntR"/>
</dbReference>
<evidence type="ECO:0000313" key="6">
    <source>
        <dbReference type="Proteomes" id="UP000490386"/>
    </source>
</evidence>
<reference evidence="5 6" key="1">
    <citation type="submission" date="2019-09" db="EMBL/GenBank/DDBJ databases">
        <title>Phylogeny of genus Pseudoclavibacter and closely related genus.</title>
        <authorList>
            <person name="Li Y."/>
        </authorList>
    </citation>
    <scope>NUCLEOTIDE SEQUENCE [LARGE SCALE GENOMIC DNA]</scope>
    <source>
        <strain evidence="5 6">THG-MD12</strain>
    </source>
</reference>
<comment type="caution">
    <text evidence="5">The sequence shown here is derived from an EMBL/GenBank/DDBJ whole genome shotgun (WGS) entry which is preliminary data.</text>
</comment>
<dbReference type="Gene3D" id="1.20.120.530">
    <property type="entry name" value="GntR ligand-binding domain-like"/>
    <property type="match status" value="1"/>
</dbReference>
<dbReference type="AlphaFoldDB" id="A0A7J5B5G7"/>
<name>A0A7J5B5G7_9MICO</name>
<dbReference type="SUPFAM" id="SSF48008">
    <property type="entry name" value="GntR ligand-binding domain-like"/>
    <property type="match status" value="1"/>
</dbReference>
<dbReference type="Gene3D" id="1.10.10.10">
    <property type="entry name" value="Winged helix-like DNA-binding domain superfamily/Winged helix DNA-binding domain"/>
    <property type="match status" value="1"/>
</dbReference>
<dbReference type="SUPFAM" id="SSF46785">
    <property type="entry name" value="Winged helix' DNA-binding domain"/>
    <property type="match status" value="1"/>
</dbReference>
<evidence type="ECO:0000259" key="4">
    <source>
        <dbReference type="PROSITE" id="PS50949"/>
    </source>
</evidence>
<dbReference type="InterPro" id="IPR011711">
    <property type="entry name" value="GntR_C"/>
</dbReference>
<sequence>MSSAGSSTSGGGRRDSVRQRVAAELRAALVGGDLAPGQVYSAPALAARFDSSATPVREAMLDLARDGMVEVVPNTGFRVTEVTRAELDNLAEVRLLLEVPVMGDIAEFHSDDDATRIRTLRRLVEAMKRAEEANDMVAYLTADTEFHTAFLTLHGNPELVQIVRRARERSRLHNLVPLAEAGQLTASTLEHEQMIEAALDGDRERMQEIVARHIGHVRGEWATA</sequence>